<evidence type="ECO:0000313" key="1">
    <source>
        <dbReference type="EMBL" id="MCP2362483.1"/>
    </source>
</evidence>
<keyword evidence="2" id="KW-1185">Reference proteome</keyword>
<evidence type="ECO:0000313" key="2">
    <source>
        <dbReference type="Proteomes" id="UP001139648"/>
    </source>
</evidence>
<name>A0A9X2K6U6_9ACTN</name>
<accession>A0A9X2K6U6</accession>
<dbReference type="RefSeq" id="WP_253753281.1">
    <property type="nucleotide sequence ID" value="NZ_BAABKA010000093.1"/>
</dbReference>
<dbReference type="Proteomes" id="UP001139648">
    <property type="component" value="Unassembled WGS sequence"/>
</dbReference>
<dbReference type="AlphaFoldDB" id="A0A9X2K6U6"/>
<proteinExistence type="predicted"/>
<comment type="caution">
    <text evidence="1">The sequence shown here is derived from an EMBL/GenBank/DDBJ whole genome shotgun (WGS) entry which is preliminary data.</text>
</comment>
<gene>
    <name evidence="1" type="ORF">HD597_009503</name>
</gene>
<reference evidence="1" key="1">
    <citation type="submission" date="2022-06" db="EMBL/GenBank/DDBJ databases">
        <title>Sequencing the genomes of 1000 actinobacteria strains.</title>
        <authorList>
            <person name="Klenk H.-P."/>
        </authorList>
    </citation>
    <scope>NUCLEOTIDE SEQUENCE</scope>
    <source>
        <strain evidence="1">DSM 46694</strain>
    </source>
</reference>
<organism evidence="1 2">
    <name type="scientific">Nonomuraea thailandensis</name>
    <dbReference type="NCBI Taxonomy" id="1188745"/>
    <lineage>
        <taxon>Bacteria</taxon>
        <taxon>Bacillati</taxon>
        <taxon>Actinomycetota</taxon>
        <taxon>Actinomycetes</taxon>
        <taxon>Streptosporangiales</taxon>
        <taxon>Streptosporangiaceae</taxon>
        <taxon>Nonomuraea</taxon>
    </lineage>
</organism>
<sequence>MRLQIDPDRNLKTGICDCCQTPFERVTGFINNDDGAYAIYYASCYHHDGIHEAWIDVILDDAWDPDEPVSHPGPNRVTFGCRVGPVENSPVPACTLVTGAAVAPDQPFYGRKLTRDEALAHSWLSAYWETIDHILENDLTVRQHLYGVTTNNQASGGGTPTPG</sequence>
<dbReference type="EMBL" id="JAMZEB010000002">
    <property type="protein sequence ID" value="MCP2362483.1"/>
    <property type="molecule type" value="Genomic_DNA"/>
</dbReference>
<protein>
    <submittedName>
        <fullName evidence="1">Uncharacterized protein</fullName>
    </submittedName>
</protein>